<feature type="compositionally biased region" description="Acidic residues" evidence="1">
    <location>
        <begin position="39"/>
        <end position="52"/>
    </location>
</feature>
<dbReference type="AlphaFoldDB" id="A0AAD1BKU4"/>
<evidence type="ECO:0000313" key="3">
    <source>
        <dbReference type="Proteomes" id="UP000067008"/>
    </source>
</evidence>
<organism evidence="2 3">
    <name type="scientific">Prevotella intermedia</name>
    <dbReference type="NCBI Taxonomy" id="28131"/>
    <lineage>
        <taxon>Bacteria</taxon>
        <taxon>Pseudomonadati</taxon>
        <taxon>Bacteroidota</taxon>
        <taxon>Bacteroidia</taxon>
        <taxon>Bacteroidales</taxon>
        <taxon>Prevotellaceae</taxon>
        <taxon>Prevotella</taxon>
    </lineage>
</organism>
<dbReference type="Proteomes" id="UP000067008">
    <property type="component" value="Chromosome 2"/>
</dbReference>
<dbReference type="EMBL" id="AP014925">
    <property type="protein sequence ID" value="BAR96210.1"/>
    <property type="molecule type" value="Genomic_DNA"/>
</dbReference>
<reference evidence="2 3" key="1">
    <citation type="submission" date="2015-07" db="EMBL/GenBank/DDBJ databases">
        <title>Complete genome sequence of Prevotella intermedia strain 17-2.</title>
        <authorList>
            <person name="Nambu T."/>
        </authorList>
    </citation>
    <scope>NUCLEOTIDE SEQUENCE [LARGE SCALE GENOMIC DNA]</scope>
    <source>
        <strain evidence="2 3">17-2</strain>
    </source>
</reference>
<name>A0AAD1BKU4_PREIN</name>
<accession>A0AAD1BKU4</accession>
<dbReference type="RefSeq" id="WP_014709739.1">
    <property type="nucleotide sequence ID" value="NZ_AP014925.1"/>
</dbReference>
<proteinExistence type="predicted"/>
<evidence type="ECO:0000256" key="1">
    <source>
        <dbReference type="SAM" id="MobiDB-lite"/>
    </source>
</evidence>
<feature type="region of interest" description="Disordered" evidence="1">
    <location>
        <begin position="29"/>
        <end position="52"/>
    </location>
</feature>
<sequence>MKKIEYEMPTCEVVTLQLNSEYLEGAIGGQSKVPVGGQTDEEEEDPEVDDMY</sequence>
<evidence type="ECO:0000313" key="2">
    <source>
        <dbReference type="EMBL" id="BAR96210.1"/>
    </source>
</evidence>
<protein>
    <submittedName>
        <fullName evidence="2">Uncharacterized protein</fullName>
    </submittedName>
</protein>
<gene>
    <name evidence="2" type="ORF">PI172_1482</name>
</gene>